<dbReference type="NCBIfam" id="TIGR01509">
    <property type="entry name" value="HAD-SF-IA-v3"/>
    <property type="match status" value="1"/>
</dbReference>
<dbReference type="OrthoDB" id="9797415at2"/>
<sequence>MINTVVFDMGNVLIRYAPTEFIKSFTEDETSQQLLLDAIFLSDEWLDYDRGTITKEKLIATAQDRVPEDLKPSIPRLMDTWFENMMPIAGMEEILHKLKSNGYQLLLLSNVSQDFHQFKAVIPGIELFDGLFLSSDWKCIKPDTVIYEQFFAHFDLNPADCFFIDDLAMNIEGAAKLGMTGHVFDGDLTKLEDSFKKAGIRLS</sequence>
<name>A0A1G8X957_9LACT</name>
<evidence type="ECO:0000313" key="1">
    <source>
        <dbReference type="EMBL" id="SDJ86836.1"/>
    </source>
</evidence>
<dbReference type="InterPro" id="IPR036412">
    <property type="entry name" value="HAD-like_sf"/>
</dbReference>
<dbReference type="SUPFAM" id="SSF56784">
    <property type="entry name" value="HAD-like"/>
    <property type="match status" value="1"/>
</dbReference>
<proteinExistence type="predicted"/>
<evidence type="ECO:0000313" key="2">
    <source>
        <dbReference type="Proteomes" id="UP000199433"/>
    </source>
</evidence>
<dbReference type="STRING" id="426701.SAMN04488098_10068"/>
<dbReference type="AlphaFoldDB" id="A0A1G8X957"/>
<dbReference type="InterPro" id="IPR023198">
    <property type="entry name" value="PGP-like_dom2"/>
</dbReference>
<dbReference type="RefSeq" id="WP_091265095.1">
    <property type="nucleotide sequence ID" value="NZ_FNFK01000006.1"/>
</dbReference>
<dbReference type="CDD" id="cd02603">
    <property type="entry name" value="HAD_sEH-N_like"/>
    <property type="match status" value="1"/>
</dbReference>
<dbReference type="Pfam" id="PF00702">
    <property type="entry name" value="Hydrolase"/>
    <property type="match status" value="1"/>
</dbReference>
<dbReference type="Gene3D" id="3.40.50.1000">
    <property type="entry name" value="HAD superfamily/HAD-like"/>
    <property type="match status" value="1"/>
</dbReference>
<protein>
    <submittedName>
        <fullName evidence="1">Putative hydrolase of the HAD superfamily</fullName>
    </submittedName>
</protein>
<organism evidence="1 2">
    <name type="scientific">Alkalibacterium thalassium</name>
    <dbReference type="NCBI Taxonomy" id="426701"/>
    <lineage>
        <taxon>Bacteria</taxon>
        <taxon>Bacillati</taxon>
        <taxon>Bacillota</taxon>
        <taxon>Bacilli</taxon>
        <taxon>Lactobacillales</taxon>
        <taxon>Carnobacteriaceae</taxon>
        <taxon>Alkalibacterium</taxon>
    </lineage>
</organism>
<gene>
    <name evidence="1" type="ORF">SAMN04488098_10068</name>
</gene>
<dbReference type="SFLD" id="SFLDS00003">
    <property type="entry name" value="Haloacid_Dehalogenase"/>
    <property type="match status" value="1"/>
</dbReference>
<dbReference type="GO" id="GO:0016787">
    <property type="term" value="F:hydrolase activity"/>
    <property type="evidence" value="ECO:0007669"/>
    <property type="project" value="UniProtKB-KW"/>
</dbReference>
<reference evidence="2" key="1">
    <citation type="submission" date="2016-10" db="EMBL/GenBank/DDBJ databases">
        <authorList>
            <person name="Varghese N."/>
            <person name="Submissions S."/>
        </authorList>
    </citation>
    <scope>NUCLEOTIDE SEQUENCE [LARGE SCALE GENOMIC DNA]</scope>
    <source>
        <strain evidence="2">DSM 19181</strain>
    </source>
</reference>
<dbReference type="Gene3D" id="1.10.150.240">
    <property type="entry name" value="Putative phosphatase, domain 2"/>
    <property type="match status" value="1"/>
</dbReference>
<dbReference type="InterPro" id="IPR023214">
    <property type="entry name" value="HAD_sf"/>
</dbReference>
<dbReference type="Proteomes" id="UP000199433">
    <property type="component" value="Unassembled WGS sequence"/>
</dbReference>
<accession>A0A1G8X957</accession>
<dbReference type="PANTHER" id="PTHR43611:SF3">
    <property type="entry name" value="FLAVIN MONONUCLEOTIDE HYDROLASE 1, CHLOROPLATIC"/>
    <property type="match status" value="1"/>
</dbReference>
<dbReference type="PANTHER" id="PTHR43611">
    <property type="entry name" value="ALPHA-D-GLUCOSE 1-PHOSPHATE PHOSPHATASE"/>
    <property type="match status" value="1"/>
</dbReference>
<dbReference type="EMBL" id="FNFK01000006">
    <property type="protein sequence ID" value="SDJ86836.1"/>
    <property type="molecule type" value="Genomic_DNA"/>
</dbReference>
<dbReference type="InterPro" id="IPR006439">
    <property type="entry name" value="HAD-SF_hydro_IA"/>
</dbReference>
<keyword evidence="2" id="KW-1185">Reference proteome</keyword>
<dbReference type="SFLD" id="SFLDG01129">
    <property type="entry name" value="C1.5:_HAD__Beta-PGM__Phosphata"/>
    <property type="match status" value="1"/>
</dbReference>
<keyword evidence="1" id="KW-0378">Hydrolase</keyword>